<proteinExistence type="predicted"/>
<evidence type="ECO:0000313" key="1">
    <source>
        <dbReference type="EMBL" id="TDS08879.1"/>
    </source>
</evidence>
<name>A0A4R7CV15_9SPHI</name>
<accession>A0A4R7CV15</accession>
<comment type="caution">
    <text evidence="1">The sequence shown here is derived from an EMBL/GenBank/DDBJ whole genome shotgun (WGS) entry which is preliminary data.</text>
</comment>
<protein>
    <submittedName>
        <fullName evidence="1">Uncharacterized protein</fullName>
    </submittedName>
</protein>
<dbReference type="Proteomes" id="UP000294752">
    <property type="component" value="Unassembled WGS sequence"/>
</dbReference>
<evidence type="ECO:0000313" key="2">
    <source>
        <dbReference type="Proteomes" id="UP000294752"/>
    </source>
</evidence>
<reference evidence="1 2" key="1">
    <citation type="submission" date="2019-03" db="EMBL/GenBank/DDBJ databases">
        <title>Genomic Encyclopedia of Type Strains, Phase III (KMG-III): the genomes of soil and plant-associated and newly described type strains.</title>
        <authorList>
            <person name="Whitman W."/>
        </authorList>
    </citation>
    <scope>NUCLEOTIDE SEQUENCE [LARGE SCALE GENOMIC DNA]</scope>
    <source>
        <strain evidence="1 2">CGMCC 1.12801</strain>
    </source>
</reference>
<sequence length="58" mass="6492">MQSFIACMFVFATFSCTKEIEQQLSNQTSTEPEFDNVLLTGSTGMVHQNIGNQYKAPQ</sequence>
<gene>
    <name evidence="1" type="ORF">B0I21_1118</name>
</gene>
<dbReference type="EMBL" id="SNZV01000011">
    <property type="protein sequence ID" value="TDS08879.1"/>
    <property type="molecule type" value="Genomic_DNA"/>
</dbReference>
<keyword evidence="2" id="KW-1185">Reference proteome</keyword>
<dbReference type="AlphaFoldDB" id="A0A4R7CV15"/>
<organism evidence="1 2">
    <name type="scientific">Sphingobacterium paludis</name>
    <dbReference type="NCBI Taxonomy" id="1476465"/>
    <lineage>
        <taxon>Bacteria</taxon>
        <taxon>Pseudomonadati</taxon>
        <taxon>Bacteroidota</taxon>
        <taxon>Sphingobacteriia</taxon>
        <taxon>Sphingobacteriales</taxon>
        <taxon>Sphingobacteriaceae</taxon>
        <taxon>Sphingobacterium</taxon>
    </lineage>
</organism>